<gene>
    <name evidence="1" type="ORF">MILVUS5_LOCUS1667</name>
</gene>
<proteinExistence type="predicted"/>
<evidence type="ECO:0000313" key="2">
    <source>
        <dbReference type="Proteomes" id="UP001177021"/>
    </source>
</evidence>
<comment type="caution">
    <text evidence="1">The sequence shown here is derived from an EMBL/GenBank/DDBJ whole genome shotgun (WGS) entry which is preliminary data.</text>
</comment>
<name>A0ACB0ICA3_TRIPR</name>
<organism evidence="1 2">
    <name type="scientific">Trifolium pratense</name>
    <name type="common">Red clover</name>
    <dbReference type="NCBI Taxonomy" id="57577"/>
    <lineage>
        <taxon>Eukaryota</taxon>
        <taxon>Viridiplantae</taxon>
        <taxon>Streptophyta</taxon>
        <taxon>Embryophyta</taxon>
        <taxon>Tracheophyta</taxon>
        <taxon>Spermatophyta</taxon>
        <taxon>Magnoliopsida</taxon>
        <taxon>eudicotyledons</taxon>
        <taxon>Gunneridae</taxon>
        <taxon>Pentapetalae</taxon>
        <taxon>rosids</taxon>
        <taxon>fabids</taxon>
        <taxon>Fabales</taxon>
        <taxon>Fabaceae</taxon>
        <taxon>Papilionoideae</taxon>
        <taxon>50 kb inversion clade</taxon>
        <taxon>NPAAA clade</taxon>
        <taxon>Hologalegina</taxon>
        <taxon>IRL clade</taxon>
        <taxon>Trifolieae</taxon>
        <taxon>Trifolium</taxon>
    </lineage>
</organism>
<dbReference type="Proteomes" id="UP001177021">
    <property type="component" value="Unassembled WGS sequence"/>
</dbReference>
<dbReference type="EMBL" id="CASHSV030000001">
    <property type="protein sequence ID" value="CAJ2629749.1"/>
    <property type="molecule type" value="Genomic_DNA"/>
</dbReference>
<reference evidence="1" key="1">
    <citation type="submission" date="2023-10" db="EMBL/GenBank/DDBJ databases">
        <authorList>
            <person name="Rodriguez Cubillos JULIANA M."/>
            <person name="De Vega J."/>
        </authorList>
    </citation>
    <scope>NUCLEOTIDE SEQUENCE</scope>
</reference>
<protein>
    <submittedName>
        <fullName evidence="1">Uncharacterized protein</fullName>
    </submittedName>
</protein>
<sequence length="228" mass="25249">MSGSGSRKNEKDSKEDKEGEGSGWASTFLKVAGAVAATAAVAGSLYSILQQPEADVAPYRVQQTRHHNHHHYEEQEEEVVILKVDGSRLPKISSAGCGGYLSSASQDWICGFVQKLMFTPTLTSDETEREAILRGLLWVKEKEKKKVIAYTDNEGVENLVNSGRRCKDPLIHGIRDLLNSDEWEASLRLISGVENAVADRLAHKAHSSISYDLEEFDDPPQNCLMHLK</sequence>
<accession>A0ACB0ICA3</accession>
<evidence type="ECO:0000313" key="1">
    <source>
        <dbReference type="EMBL" id="CAJ2629749.1"/>
    </source>
</evidence>
<keyword evidence="2" id="KW-1185">Reference proteome</keyword>